<evidence type="ECO:0000256" key="1">
    <source>
        <dbReference type="ARBA" id="ARBA00001970"/>
    </source>
</evidence>
<evidence type="ECO:0000313" key="13">
    <source>
        <dbReference type="EMBL" id="OJJ45473.1"/>
    </source>
</evidence>
<evidence type="ECO:0000256" key="7">
    <source>
        <dbReference type="ARBA" id="ARBA00023004"/>
    </source>
</evidence>
<evidence type="ECO:0000256" key="11">
    <source>
        <dbReference type="ARBA" id="ARBA00048044"/>
    </source>
</evidence>
<name>A0A1L9SED1_9EURO</name>
<proteinExistence type="inferred from homology"/>
<comment type="cofactor">
    <cofactor evidence="1">
        <name>heme b</name>
        <dbReference type="ChEBI" id="CHEBI:60344"/>
    </cofactor>
</comment>
<keyword evidence="6" id="KW-0560">Oxidoreductase</keyword>
<dbReference type="EMBL" id="KV878345">
    <property type="protein sequence ID" value="OJJ45473.1"/>
    <property type="molecule type" value="Genomic_DNA"/>
</dbReference>
<dbReference type="InterPro" id="IPR003780">
    <property type="entry name" value="COX15/CtaA_fam"/>
</dbReference>
<feature type="transmembrane region" description="Helical" evidence="12">
    <location>
        <begin position="258"/>
        <end position="279"/>
    </location>
</feature>
<organism evidence="13 14">
    <name type="scientific">Penicilliopsis zonata CBS 506.65</name>
    <dbReference type="NCBI Taxonomy" id="1073090"/>
    <lineage>
        <taxon>Eukaryota</taxon>
        <taxon>Fungi</taxon>
        <taxon>Dikarya</taxon>
        <taxon>Ascomycota</taxon>
        <taxon>Pezizomycotina</taxon>
        <taxon>Eurotiomycetes</taxon>
        <taxon>Eurotiomycetidae</taxon>
        <taxon>Eurotiales</taxon>
        <taxon>Aspergillaceae</taxon>
        <taxon>Penicilliopsis</taxon>
    </lineage>
</organism>
<dbReference type="PANTHER" id="PTHR23289:SF2">
    <property type="entry name" value="CYTOCHROME C OXIDASE ASSEMBLY PROTEIN COX15 HOMOLOG"/>
    <property type="match status" value="1"/>
</dbReference>
<dbReference type="Proteomes" id="UP000184188">
    <property type="component" value="Unassembled WGS sequence"/>
</dbReference>
<evidence type="ECO:0000256" key="5">
    <source>
        <dbReference type="ARBA" id="ARBA00022989"/>
    </source>
</evidence>
<feature type="transmembrane region" description="Helical" evidence="12">
    <location>
        <begin position="190"/>
        <end position="208"/>
    </location>
</feature>
<keyword evidence="7" id="KW-0408">Iron</keyword>
<feature type="transmembrane region" description="Helical" evidence="12">
    <location>
        <begin position="386"/>
        <end position="404"/>
    </location>
</feature>
<evidence type="ECO:0000313" key="14">
    <source>
        <dbReference type="Proteomes" id="UP000184188"/>
    </source>
</evidence>
<dbReference type="HAMAP" id="MF_01665">
    <property type="entry name" value="HemeA_synth_type2"/>
    <property type="match status" value="1"/>
</dbReference>
<dbReference type="GO" id="GO:0051537">
    <property type="term" value="F:2 iron, 2 sulfur cluster binding"/>
    <property type="evidence" value="ECO:0007669"/>
    <property type="project" value="EnsemblFungi"/>
</dbReference>
<evidence type="ECO:0000256" key="3">
    <source>
        <dbReference type="ARBA" id="ARBA00022692"/>
    </source>
</evidence>
<dbReference type="GO" id="GO:0120547">
    <property type="term" value="F:heme A synthase activity"/>
    <property type="evidence" value="ECO:0007669"/>
    <property type="project" value="UniProtKB-EC"/>
</dbReference>
<feature type="transmembrane region" description="Helical" evidence="12">
    <location>
        <begin position="313"/>
        <end position="339"/>
    </location>
</feature>
<dbReference type="Pfam" id="PF02628">
    <property type="entry name" value="COX15-CtaA"/>
    <property type="match status" value="1"/>
</dbReference>
<dbReference type="STRING" id="1073090.A0A1L9SED1"/>
<dbReference type="GO" id="GO:0046872">
    <property type="term" value="F:metal ion binding"/>
    <property type="evidence" value="ECO:0007669"/>
    <property type="project" value="UniProtKB-KW"/>
</dbReference>
<accession>A0A1L9SED1</accession>
<dbReference type="GeneID" id="34616046"/>
<gene>
    <name evidence="13" type="ORF">ASPZODRAFT_69491</name>
</gene>
<evidence type="ECO:0000256" key="8">
    <source>
        <dbReference type="ARBA" id="ARBA00023133"/>
    </source>
</evidence>
<feature type="transmembrane region" description="Helical" evidence="12">
    <location>
        <begin position="104"/>
        <end position="125"/>
    </location>
</feature>
<dbReference type="GO" id="GO:0016653">
    <property type="term" value="F:oxidoreductase activity, acting on NAD(P)H, heme protein as acceptor"/>
    <property type="evidence" value="ECO:0007669"/>
    <property type="project" value="TreeGrafter"/>
</dbReference>
<evidence type="ECO:0000256" key="2">
    <source>
        <dbReference type="ARBA" id="ARBA00004141"/>
    </source>
</evidence>
<comment type="pathway">
    <text evidence="10">Porphyrin-containing compound metabolism; heme A biosynthesis; heme A from heme O: step 1/1.</text>
</comment>
<feature type="transmembrane region" description="Helical" evidence="12">
    <location>
        <begin position="220"/>
        <end position="238"/>
    </location>
</feature>
<dbReference type="InterPro" id="IPR023754">
    <property type="entry name" value="HemeA_Synthase_type2"/>
</dbReference>
<keyword evidence="3 12" id="KW-0812">Transmembrane</keyword>
<dbReference type="GO" id="GO:0006784">
    <property type="term" value="P:heme A biosynthetic process"/>
    <property type="evidence" value="ECO:0007669"/>
    <property type="project" value="EnsemblFungi"/>
</dbReference>
<evidence type="ECO:0000256" key="9">
    <source>
        <dbReference type="ARBA" id="ARBA00023136"/>
    </source>
</evidence>
<reference evidence="14" key="1">
    <citation type="journal article" date="2017" name="Genome Biol.">
        <title>Comparative genomics reveals high biological diversity and specific adaptations in the industrially and medically important fungal genus Aspergillus.</title>
        <authorList>
            <person name="de Vries R.P."/>
            <person name="Riley R."/>
            <person name="Wiebenga A."/>
            <person name="Aguilar-Osorio G."/>
            <person name="Amillis S."/>
            <person name="Uchima C.A."/>
            <person name="Anderluh G."/>
            <person name="Asadollahi M."/>
            <person name="Askin M."/>
            <person name="Barry K."/>
            <person name="Battaglia E."/>
            <person name="Bayram O."/>
            <person name="Benocci T."/>
            <person name="Braus-Stromeyer S.A."/>
            <person name="Caldana C."/>
            <person name="Canovas D."/>
            <person name="Cerqueira G.C."/>
            <person name="Chen F."/>
            <person name="Chen W."/>
            <person name="Choi C."/>
            <person name="Clum A."/>
            <person name="Dos Santos R.A."/>
            <person name="Damasio A.R."/>
            <person name="Diallinas G."/>
            <person name="Emri T."/>
            <person name="Fekete E."/>
            <person name="Flipphi M."/>
            <person name="Freyberg S."/>
            <person name="Gallo A."/>
            <person name="Gournas C."/>
            <person name="Habgood R."/>
            <person name="Hainaut M."/>
            <person name="Harispe M.L."/>
            <person name="Henrissat B."/>
            <person name="Hilden K.S."/>
            <person name="Hope R."/>
            <person name="Hossain A."/>
            <person name="Karabika E."/>
            <person name="Karaffa L."/>
            <person name="Karanyi Z."/>
            <person name="Krasevec N."/>
            <person name="Kuo A."/>
            <person name="Kusch H."/>
            <person name="LaButti K."/>
            <person name="Lagendijk E.L."/>
            <person name="Lapidus A."/>
            <person name="Levasseur A."/>
            <person name="Lindquist E."/>
            <person name="Lipzen A."/>
            <person name="Logrieco A.F."/>
            <person name="MacCabe A."/>
            <person name="Maekelae M.R."/>
            <person name="Malavazi I."/>
            <person name="Melin P."/>
            <person name="Meyer V."/>
            <person name="Mielnichuk N."/>
            <person name="Miskei M."/>
            <person name="Molnar A.P."/>
            <person name="Mule G."/>
            <person name="Ngan C.Y."/>
            <person name="Orejas M."/>
            <person name="Orosz E."/>
            <person name="Ouedraogo J.P."/>
            <person name="Overkamp K.M."/>
            <person name="Park H.-S."/>
            <person name="Perrone G."/>
            <person name="Piumi F."/>
            <person name="Punt P.J."/>
            <person name="Ram A.F."/>
            <person name="Ramon A."/>
            <person name="Rauscher S."/>
            <person name="Record E."/>
            <person name="Riano-Pachon D.M."/>
            <person name="Robert V."/>
            <person name="Roehrig J."/>
            <person name="Ruller R."/>
            <person name="Salamov A."/>
            <person name="Salih N.S."/>
            <person name="Samson R.A."/>
            <person name="Sandor E."/>
            <person name="Sanguinetti M."/>
            <person name="Schuetze T."/>
            <person name="Sepcic K."/>
            <person name="Shelest E."/>
            <person name="Sherlock G."/>
            <person name="Sophianopoulou V."/>
            <person name="Squina F.M."/>
            <person name="Sun H."/>
            <person name="Susca A."/>
            <person name="Todd R.B."/>
            <person name="Tsang A."/>
            <person name="Unkles S.E."/>
            <person name="van de Wiele N."/>
            <person name="van Rossen-Uffink D."/>
            <person name="Oliveira J.V."/>
            <person name="Vesth T.C."/>
            <person name="Visser J."/>
            <person name="Yu J.-H."/>
            <person name="Zhou M."/>
            <person name="Andersen M.R."/>
            <person name="Archer D.B."/>
            <person name="Baker S.E."/>
            <person name="Benoit I."/>
            <person name="Brakhage A.A."/>
            <person name="Braus G.H."/>
            <person name="Fischer R."/>
            <person name="Frisvad J.C."/>
            <person name="Goldman G.H."/>
            <person name="Houbraken J."/>
            <person name="Oakley B."/>
            <person name="Pocsi I."/>
            <person name="Scazzocchio C."/>
            <person name="Seiboth B."/>
            <person name="vanKuyk P.A."/>
            <person name="Wortman J."/>
            <person name="Dyer P.S."/>
            <person name="Grigoriev I.V."/>
        </authorList>
    </citation>
    <scope>NUCLEOTIDE SEQUENCE [LARGE SCALE GENOMIC DNA]</scope>
    <source>
        <strain evidence="14">CBS 506.65</strain>
    </source>
</reference>
<feature type="transmembrane region" description="Helical" evidence="12">
    <location>
        <begin position="450"/>
        <end position="471"/>
    </location>
</feature>
<evidence type="ECO:0000256" key="10">
    <source>
        <dbReference type="ARBA" id="ARBA00044501"/>
    </source>
</evidence>
<keyword evidence="5 12" id="KW-1133">Transmembrane helix</keyword>
<comment type="catalytic activity">
    <reaction evidence="11">
        <text>Fe(II)-heme o + 2 A + H2O = Fe(II)-heme a + 2 AH2</text>
        <dbReference type="Rhea" id="RHEA:63388"/>
        <dbReference type="ChEBI" id="CHEBI:13193"/>
        <dbReference type="ChEBI" id="CHEBI:15377"/>
        <dbReference type="ChEBI" id="CHEBI:17499"/>
        <dbReference type="ChEBI" id="CHEBI:60530"/>
        <dbReference type="ChEBI" id="CHEBI:61715"/>
        <dbReference type="EC" id="1.17.99.9"/>
    </reaction>
    <physiologicalReaction direction="left-to-right" evidence="11">
        <dbReference type="Rhea" id="RHEA:63389"/>
    </physiologicalReaction>
</comment>
<sequence>MASMGSSIPMFRSLAPRVAKDFFTCRQCLQTTQRFGGGRPFSRRFTAFSFAQASPRANSSSLNAKSKRFFSPSFRSVSTAAAVGAVEEGAVKARTSLPKISDKAVAYWLLGSAASVFGIVVFGGLTRLTESGLSITEWRPVTGSLPPMNAEDWESEFAKYRASPEFQLLNPHMNLSEFKSIYYMEWIHRLWGRFVGMSFVLPAVYFVAKKKVSKPMALRLGGIAGLIGFQGFLGWWMVKSGLKDDLFAPGSHPRVSQYRLTAHLAAAFTCYVAMLWNGLAILRSHRLMADPDAGLQTLAALRDPKLKIFRRSVAGLALLVFVTAMSGGLVAGLDAGLIYNEFPFMGNGLAPPKSELFDDRYSRHQDQSDLWWRNMLENPSLVQLDHRILAMTTFTSIMALWAYARRSPNMKRFLPPAAKKGLHGVVAFAWVQVGLGISTLLYLVPTPLASAHQAGSLFLLTWVLVLGSRIWHPSRTAKLLQMAAKARGHQVSRAATTTKSL</sequence>
<protein>
    <recommendedName>
        <fullName evidence="15">Cytochrome c oxidase assembly protein COX15</fullName>
    </recommendedName>
</protein>
<dbReference type="GO" id="GO:0005759">
    <property type="term" value="C:mitochondrial matrix"/>
    <property type="evidence" value="ECO:0007669"/>
    <property type="project" value="EnsemblFungi"/>
</dbReference>
<feature type="transmembrane region" description="Helical" evidence="12">
    <location>
        <begin position="425"/>
        <end position="444"/>
    </location>
</feature>
<dbReference type="GO" id="GO:0005743">
    <property type="term" value="C:mitochondrial inner membrane"/>
    <property type="evidence" value="ECO:0007669"/>
    <property type="project" value="EnsemblFungi"/>
</dbReference>
<dbReference type="VEuPathDB" id="FungiDB:ASPZODRAFT_69491"/>
<evidence type="ECO:0000256" key="6">
    <source>
        <dbReference type="ARBA" id="ARBA00023002"/>
    </source>
</evidence>
<dbReference type="AlphaFoldDB" id="A0A1L9SED1"/>
<keyword evidence="14" id="KW-1185">Reference proteome</keyword>
<dbReference type="PANTHER" id="PTHR23289">
    <property type="entry name" value="CYTOCHROME C OXIDASE ASSEMBLY PROTEIN COX15"/>
    <property type="match status" value="1"/>
</dbReference>
<dbReference type="RefSeq" id="XP_022579983.1">
    <property type="nucleotide sequence ID" value="XM_022729582.1"/>
</dbReference>
<keyword evidence="9 12" id="KW-0472">Membrane</keyword>
<comment type="subcellular location">
    <subcellularLocation>
        <location evidence="2">Membrane</location>
        <topology evidence="2">Multi-pass membrane protein</topology>
    </subcellularLocation>
</comment>
<evidence type="ECO:0008006" key="15">
    <source>
        <dbReference type="Google" id="ProtNLM"/>
    </source>
</evidence>
<dbReference type="OrthoDB" id="1726137at2759"/>
<evidence type="ECO:0000256" key="12">
    <source>
        <dbReference type="SAM" id="Phobius"/>
    </source>
</evidence>
<keyword evidence="4" id="KW-0479">Metal-binding</keyword>
<keyword evidence="8" id="KW-0350">Heme biosynthesis</keyword>
<evidence type="ECO:0000256" key="4">
    <source>
        <dbReference type="ARBA" id="ARBA00022723"/>
    </source>
</evidence>